<dbReference type="SUPFAM" id="SSF56935">
    <property type="entry name" value="Porins"/>
    <property type="match status" value="1"/>
</dbReference>
<comment type="caution">
    <text evidence="2">The sequence shown here is derived from an EMBL/GenBank/DDBJ whole genome shotgun (WGS) entry which is preliminary data.</text>
</comment>
<feature type="domain" description="TonB-dependent transporter Oar-like beta-barrel" evidence="1">
    <location>
        <begin position="20"/>
        <end position="61"/>
    </location>
</feature>
<name>A0ABS0RU40_9ACTN</name>
<gene>
    <name evidence="2" type="ORF">JBF12_47970</name>
</gene>
<proteinExistence type="predicted"/>
<protein>
    <recommendedName>
        <fullName evidence="1">TonB-dependent transporter Oar-like beta-barrel domain-containing protein</fullName>
    </recommendedName>
</protein>
<evidence type="ECO:0000313" key="2">
    <source>
        <dbReference type="EMBL" id="MBI0320558.1"/>
    </source>
</evidence>
<dbReference type="InterPro" id="IPR057601">
    <property type="entry name" value="Oar-like_b-barrel"/>
</dbReference>
<feature type="non-terminal residue" evidence="2">
    <location>
        <position position="129"/>
    </location>
</feature>
<organism evidence="2 3">
    <name type="scientific">Streptomyces javensis</name>
    <dbReference type="NCBI Taxonomy" id="114698"/>
    <lineage>
        <taxon>Bacteria</taxon>
        <taxon>Bacillati</taxon>
        <taxon>Actinomycetota</taxon>
        <taxon>Actinomycetes</taxon>
        <taxon>Kitasatosporales</taxon>
        <taxon>Streptomycetaceae</taxon>
        <taxon>Streptomyces</taxon>
        <taxon>Streptomyces violaceusniger group</taxon>
    </lineage>
</organism>
<evidence type="ECO:0000313" key="3">
    <source>
        <dbReference type="Proteomes" id="UP000638849"/>
    </source>
</evidence>
<reference evidence="2 3" key="1">
    <citation type="submission" date="2020-12" db="EMBL/GenBank/DDBJ databases">
        <authorList>
            <person name="Kusuma A.B."/>
            <person name="Nouioui I."/>
            <person name="Goodfellow M."/>
        </authorList>
    </citation>
    <scope>NUCLEOTIDE SEQUENCE [LARGE SCALE GENOMIC DNA]</scope>
    <source>
        <strain evidence="2 3">DSM 41764</strain>
    </source>
</reference>
<dbReference type="Pfam" id="PF25183">
    <property type="entry name" value="OMP_b-brl_4"/>
    <property type="match status" value="1"/>
</dbReference>
<keyword evidence="3" id="KW-1185">Reference proteome</keyword>
<evidence type="ECO:0000259" key="1">
    <source>
        <dbReference type="Pfam" id="PF25183"/>
    </source>
</evidence>
<dbReference type="EMBL" id="JAEEAQ010001642">
    <property type="protein sequence ID" value="MBI0320558.1"/>
    <property type="molecule type" value="Genomic_DNA"/>
</dbReference>
<accession>A0ABS0RU40</accession>
<dbReference type="Proteomes" id="UP000638849">
    <property type="component" value="Unassembled WGS sequence"/>
</dbReference>
<sequence length="129" mass="14305">MYGTYRDGDWFGDNPEGQPFKGFTKEETYGMTLGGPIVKDKLFFFANYEKFKQAAPGADLSGTALGKANPQFTLADVTRAQQIAQGYGINAGGLESNGDTEMEEYALKLDWNISENHRANIRYSKIDQS</sequence>